<feature type="compositionally biased region" description="Low complexity" evidence="1">
    <location>
        <begin position="25"/>
        <end position="41"/>
    </location>
</feature>
<feature type="region of interest" description="Disordered" evidence="1">
    <location>
        <begin position="160"/>
        <end position="207"/>
    </location>
</feature>
<evidence type="ECO:0000313" key="3">
    <source>
        <dbReference type="Proteomes" id="UP001218218"/>
    </source>
</evidence>
<feature type="region of interest" description="Disordered" evidence="1">
    <location>
        <begin position="305"/>
        <end position="355"/>
    </location>
</feature>
<feature type="compositionally biased region" description="Basic and acidic residues" evidence="1">
    <location>
        <begin position="562"/>
        <end position="575"/>
    </location>
</feature>
<feature type="compositionally biased region" description="Polar residues" evidence="1">
    <location>
        <begin position="520"/>
        <end position="532"/>
    </location>
</feature>
<feature type="compositionally biased region" description="Polar residues" evidence="1">
    <location>
        <begin position="305"/>
        <end position="314"/>
    </location>
</feature>
<feature type="compositionally biased region" description="Polar residues" evidence="1">
    <location>
        <begin position="381"/>
        <end position="397"/>
    </location>
</feature>
<dbReference type="AlphaFoldDB" id="A0AAD6ZSG9"/>
<feature type="compositionally biased region" description="Basic and acidic residues" evidence="1">
    <location>
        <begin position="400"/>
        <end position="409"/>
    </location>
</feature>
<name>A0AAD6ZSG9_9AGAR</name>
<feature type="region of interest" description="Disordered" evidence="1">
    <location>
        <begin position="1"/>
        <end position="144"/>
    </location>
</feature>
<feature type="region of interest" description="Disordered" evidence="1">
    <location>
        <begin position="245"/>
        <end position="270"/>
    </location>
</feature>
<proteinExistence type="predicted"/>
<dbReference type="Proteomes" id="UP001218218">
    <property type="component" value="Unassembled WGS sequence"/>
</dbReference>
<evidence type="ECO:0000313" key="2">
    <source>
        <dbReference type="EMBL" id="KAJ7336835.1"/>
    </source>
</evidence>
<feature type="region of interest" description="Disordered" evidence="1">
    <location>
        <begin position="374"/>
        <end position="409"/>
    </location>
</feature>
<feature type="compositionally biased region" description="Pro residues" evidence="1">
    <location>
        <begin position="331"/>
        <end position="343"/>
    </location>
</feature>
<protein>
    <submittedName>
        <fullName evidence="2">Uncharacterized protein</fullName>
    </submittedName>
</protein>
<evidence type="ECO:0000256" key="1">
    <source>
        <dbReference type="SAM" id="MobiDB-lite"/>
    </source>
</evidence>
<feature type="compositionally biased region" description="Pro residues" evidence="1">
    <location>
        <begin position="120"/>
        <end position="131"/>
    </location>
</feature>
<reference evidence="2" key="1">
    <citation type="submission" date="2023-03" db="EMBL/GenBank/DDBJ databases">
        <title>Massive genome expansion in bonnet fungi (Mycena s.s.) driven by repeated elements and novel gene families across ecological guilds.</title>
        <authorList>
            <consortium name="Lawrence Berkeley National Laboratory"/>
            <person name="Harder C.B."/>
            <person name="Miyauchi S."/>
            <person name="Viragh M."/>
            <person name="Kuo A."/>
            <person name="Thoen E."/>
            <person name="Andreopoulos B."/>
            <person name="Lu D."/>
            <person name="Skrede I."/>
            <person name="Drula E."/>
            <person name="Henrissat B."/>
            <person name="Morin E."/>
            <person name="Kohler A."/>
            <person name="Barry K."/>
            <person name="LaButti K."/>
            <person name="Morin E."/>
            <person name="Salamov A."/>
            <person name="Lipzen A."/>
            <person name="Mereny Z."/>
            <person name="Hegedus B."/>
            <person name="Baldrian P."/>
            <person name="Stursova M."/>
            <person name="Weitz H."/>
            <person name="Taylor A."/>
            <person name="Grigoriev I.V."/>
            <person name="Nagy L.G."/>
            <person name="Martin F."/>
            <person name="Kauserud H."/>
        </authorList>
    </citation>
    <scope>NUCLEOTIDE SEQUENCE</scope>
    <source>
        <strain evidence="2">CBHHK002</strain>
    </source>
</reference>
<feature type="compositionally biased region" description="Basic and acidic residues" evidence="1">
    <location>
        <begin position="245"/>
        <end position="266"/>
    </location>
</feature>
<gene>
    <name evidence="2" type="ORF">DFH08DRAFT_964792</name>
</gene>
<keyword evidence="3" id="KW-1185">Reference proteome</keyword>
<accession>A0AAD6ZSG9</accession>
<dbReference type="EMBL" id="JARIHO010000030">
    <property type="protein sequence ID" value="KAJ7336835.1"/>
    <property type="molecule type" value="Genomic_DNA"/>
</dbReference>
<sequence length="575" mass="62559">MSAPILSRVCVRGHFTQPTPHRPPVSRSSSPAGSTRTSPSTDVSSTRRSPVRAPPLSLLSAQHPSRIRPSKTTFRSSTRRRVHDDIQAGSRLHRSSGRRGDTRLPPSLRLSTHCKLAPSPAFPPFSPPRPFSRPTAYAGRPPPRSYWQEAAAHAVIPPPTRARTTHSTAPSLSPPRSAHPPRRQMERGRGDTYALAPNPPFGGSPSQTHEYAIPARTLLLPVSTPRTPRFTSSATSCSYAARRDFHKTDAERDDEDRGAPLGDSREQGYLQRYKGTVDPARAPARICARRSRTARISAFPCGWATPSSSPTYSRQHPCARALTGGTSPRSQPAPAPAPAPTPASPRRSLGHVSDPPDAAHLLICVPAPYDARRTDVHPLGGTTQHPLNPSPSPSRLANQRGKEGNTKEADVPAVITCAGTVREPESGEAGRAEDASGREKRWAIRGLEEWNAITEYSCSARLLGYSMHIGAGGAAERWGHEHYEGHRPKHSTFRWAARGARKRPPWVAVGKRRADRDTAASPSVSGSSTQPQDLRKQQHIDLEIFEATQTECASCEPSGPETRMKAQWQEEAKAK</sequence>
<feature type="region of interest" description="Disordered" evidence="1">
    <location>
        <begin position="504"/>
        <end position="538"/>
    </location>
</feature>
<comment type="caution">
    <text evidence="2">The sequence shown here is derived from an EMBL/GenBank/DDBJ whole genome shotgun (WGS) entry which is preliminary data.</text>
</comment>
<organism evidence="2 3">
    <name type="scientific">Mycena albidolilacea</name>
    <dbReference type="NCBI Taxonomy" id="1033008"/>
    <lineage>
        <taxon>Eukaryota</taxon>
        <taxon>Fungi</taxon>
        <taxon>Dikarya</taxon>
        <taxon>Basidiomycota</taxon>
        <taxon>Agaricomycotina</taxon>
        <taxon>Agaricomycetes</taxon>
        <taxon>Agaricomycetidae</taxon>
        <taxon>Agaricales</taxon>
        <taxon>Marasmiineae</taxon>
        <taxon>Mycenaceae</taxon>
        <taxon>Mycena</taxon>
    </lineage>
</organism>
<feature type="region of interest" description="Disordered" evidence="1">
    <location>
        <begin position="551"/>
        <end position="575"/>
    </location>
</feature>